<dbReference type="Proteomes" id="UP000789525">
    <property type="component" value="Unassembled WGS sequence"/>
</dbReference>
<protein>
    <submittedName>
        <fullName evidence="1">5465_t:CDS:1</fullName>
    </submittedName>
</protein>
<evidence type="ECO:0000313" key="2">
    <source>
        <dbReference type="Proteomes" id="UP000789525"/>
    </source>
</evidence>
<dbReference type="EMBL" id="CAJVPT010000367">
    <property type="protein sequence ID" value="CAG8443485.1"/>
    <property type="molecule type" value="Genomic_DNA"/>
</dbReference>
<keyword evidence="2" id="KW-1185">Reference proteome</keyword>
<proteinExistence type="predicted"/>
<gene>
    <name evidence="1" type="ORF">ACOLOM_LOCUS380</name>
</gene>
<sequence length="179" mass="20156">MLDALDTGYPIRNAPVTEKYVPPPSIIVPEKQFPSPSLVGKNLMSLLTEEEIKRRPPEREKLFAKNKDGVRVGDVLLVESFTHQGSESTTSFAGICIAIRRQGVDTNFTLRNIISKVGVEIRYSLFSPMIKDIKILQRGEGFRRAKLYYLRNQPEKAFQMSSSLKKGQTSKVEVKAGKK</sequence>
<reference evidence="1" key="1">
    <citation type="submission" date="2021-06" db="EMBL/GenBank/DDBJ databases">
        <authorList>
            <person name="Kallberg Y."/>
            <person name="Tangrot J."/>
            <person name="Rosling A."/>
        </authorList>
    </citation>
    <scope>NUCLEOTIDE SEQUENCE</scope>
    <source>
        <strain evidence="1">CL356</strain>
    </source>
</reference>
<organism evidence="1 2">
    <name type="scientific">Acaulospora colombiana</name>
    <dbReference type="NCBI Taxonomy" id="27376"/>
    <lineage>
        <taxon>Eukaryota</taxon>
        <taxon>Fungi</taxon>
        <taxon>Fungi incertae sedis</taxon>
        <taxon>Mucoromycota</taxon>
        <taxon>Glomeromycotina</taxon>
        <taxon>Glomeromycetes</taxon>
        <taxon>Diversisporales</taxon>
        <taxon>Acaulosporaceae</taxon>
        <taxon>Acaulospora</taxon>
    </lineage>
</organism>
<evidence type="ECO:0000313" key="1">
    <source>
        <dbReference type="EMBL" id="CAG8443485.1"/>
    </source>
</evidence>
<name>A0ACA9JZ58_9GLOM</name>
<comment type="caution">
    <text evidence="1">The sequence shown here is derived from an EMBL/GenBank/DDBJ whole genome shotgun (WGS) entry which is preliminary data.</text>
</comment>
<accession>A0ACA9JZ58</accession>